<dbReference type="GO" id="GO:0008017">
    <property type="term" value="F:microtubule binding"/>
    <property type="evidence" value="ECO:0007669"/>
    <property type="project" value="TreeGrafter"/>
</dbReference>
<dbReference type="InterPro" id="IPR009675">
    <property type="entry name" value="TPX2_fam"/>
</dbReference>
<dbReference type="AlphaFoldDB" id="A0A6J0PGH6"/>
<dbReference type="Pfam" id="PF12214">
    <property type="entry name" value="TPX2_importin"/>
    <property type="match status" value="1"/>
</dbReference>
<dbReference type="RefSeq" id="XP_019705342.1">
    <property type="nucleotide sequence ID" value="XM_019849783.2"/>
</dbReference>
<keyword evidence="2" id="KW-1185">Reference proteome</keyword>
<protein>
    <submittedName>
        <fullName evidence="3">Uncharacterized protein LOC105043358 isoform X1</fullName>
    </submittedName>
</protein>
<dbReference type="InParanoid" id="A0A6J0PGH6"/>
<organism evidence="2 3">
    <name type="scientific">Elaeis guineensis var. tenera</name>
    <name type="common">Oil palm</name>
    <dbReference type="NCBI Taxonomy" id="51953"/>
    <lineage>
        <taxon>Eukaryota</taxon>
        <taxon>Viridiplantae</taxon>
        <taxon>Streptophyta</taxon>
        <taxon>Embryophyta</taxon>
        <taxon>Tracheophyta</taxon>
        <taxon>Spermatophyta</taxon>
        <taxon>Magnoliopsida</taxon>
        <taxon>Liliopsida</taxon>
        <taxon>Arecaceae</taxon>
        <taxon>Arecoideae</taxon>
        <taxon>Cocoseae</taxon>
        <taxon>Elaeidinae</taxon>
        <taxon>Elaeis</taxon>
    </lineage>
</organism>
<proteinExistence type="predicted"/>
<sequence>MDQEMGEAFGGDFLSLEEIDLDYEFDASRYFDLSREELPLEAWEAELWFETAASYPPSPLIAKMNIGEDLYADNVNTLPKVKDTENINYTSSHSDIIAGTEFSTVDKGYKGWTFKSIMSQDVQKKEKRINKGCARGSTLMKPTASQLAKQNSPREVKCANRFVHRVPKSVSQRNERNVEDELEHLVQATKRQKLEGGLSWKVIGVNQQTDFMHKVPEKKIGPDCNFQFPRLRLTIPREPDLETAQRAQRLRAQRLRSHDGNQSQAGVMPTTSSFKARPLNRKIFEAPSLPLRQKSTPQLPKFQAFNLKTEERAAQHASTASMLLTAKNEIPISAVQDHATASKTLEKQLVDPSRLQKDDRKQDEHRNIFPKFKAVTLDKKILSSKGDIGIFRSSKREITIPMEFNFSTSKRCQQDPPTELFNKLSLNSDARLTSASHTKLGSSSEGVTKGSKENVIVSERLGHKEELQKPGIKQIGIASGLFSNNGLQSTKFSRSLGIR</sequence>
<reference evidence="3" key="1">
    <citation type="submission" date="2025-08" db="UniProtKB">
        <authorList>
            <consortium name="RefSeq"/>
        </authorList>
    </citation>
    <scope>IDENTIFICATION</scope>
</reference>
<dbReference type="InterPro" id="IPR027330">
    <property type="entry name" value="TPX2_central_dom"/>
</dbReference>
<dbReference type="Proteomes" id="UP000504607">
    <property type="component" value="Chromosome 4"/>
</dbReference>
<dbReference type="GO" id="GO:0060236">
    <property type="term" value="P:regulation of mitotic spindle organization"/>
    <property type="evidence" value="ECO:0007669"/>
    <property type="project" value="InterPro"/>
</dbReference>
<evidence type="ECO:0000313" key="3">
    <source>
        <dbReference type="RefSeq" id="XP_019705342.1"/>
    </source>
</evidence>
<gene>
    <name evidence="3" type="primary">LOC105043358</name>
</gene>
<dbReference type="GO" id="GO:0005819">
    <property type="term" value="C:spindle"/>
    <property type="evidence" value="ECO:0007669"/>
    <property type="project" value="InterPro"/>
</dbReference>
<dbReference type="PANTHER" id="PTHR14326">
    <property type="entry name" value="TARGETING PROTEIN FOR XKLP2"/>
    <property type="match status" value="1"/>
</dbReference>
<evidence type="ECO:0000313" key="2">
    <source>
        <dbReference type="Proteomes" id="UP000504607"/>
    </source>
</evidence>
<dbReference type="GO" id="GO:0005880">
    <property type="term" value="C:nuclear microtubule"/>
    <property type="evidence" value="ECO:0007669"/>
    <property type="project" value="TreeGrafter"/>
</dbReference>
<dbReference type="PANTHER" id="PTHR14326:SF15">
    <property type="entry name" value="OS06G0130200 PROTEIN"/>
    <property type="match status" value="1"/>
</dbReference>
<name>A0A6J0PGH6_ELAGV</name>
<accession>A0A6J0PGH6</accession>
<evidence type="ECO:0000259" key="1">
    <source>
        <dbReference type="Pfam" id="PF12214"/>
    </source>
</evidence>
<dbReference type="FunCoup" id="A0A6J0PGH6">
    <property type="interactions" value="1163"/>
</dbReference>
<feature type="domain" description="TPX2 central" evidence="1">
    <location>
        <begin position="231"/>
        <end position="406"/>
    </location>
</feature>
<dbReference type="OrthoDB" id="1684416at2759"/>
<dbReference type="GO" id="GO:0030295">
    <property type="term" value="F:protein kinase activator activity"/>
    <property type="evidence" value="ECO:0007669"/>
    <property type="project" value="TreeGrafter"/>
</dbReference>
<dbReference type="GO" id="GO:0090307">
    <property type="term" value="P:mitotic spindle assembly"/>
    <property type="evidence" value="ECO:0007669"/>
    <property type="project" value="TreeGrafter"/>
</dbReference>